<keyword evidence="4" id="KW-1185">Reference proteome</keyword>
<dbReference type="GO" id="GO:0005576">
    <property type="term" value="C:extracellular region"/>
    <property type="evidence" value="ECO:0007669"/>
    <property type="project" value="UniProtKB-SubCell"/>
</dbReference>
<dbReference type="RefSeq" id="WP_152712704.1">
    <property type="nucleotide sequence ID" value="NZ_VOSJ01000052.1"/>
</dbReference>
<dbReference type="PROSITE" id="PS00330">
    <property type="entry name" value="HEMOLYSIN_CALCIUM"/>
    <property type="match status" value="3"/>
</dbReference>
<reference evidence="3 4" key="1">
    <citation type="journal article" date="2019" name="Syst. Appl. Microbiol.">
        <title>Microvirga tunisiensis sp. nov., a root nodule symbiotic bacterium isolated from Lupinus micranthus and L. luteus grown in Northern Tunisia.</title>
        <authorList>
            <person name="Msaddak A."/>
            <person name="Rejili M."/>
            <person name="Duran D."/>
            <person name="Mars M."/>
            <person name="Palacios J.M."/>
            <person name="Ruiz-Argueso T."/>
            <person name="Rey L."/>
            <person name="Imperial J."/>
        </authorList>
    </citation>
    <scope>NUCLEOTIDE SEQUENCE [LARGE SCALE GENOMIC DNA]</scope>
    <source>
        <strain evidence="3 4">Lmie10</strain>
    </source>
</reference>
<dbReference type="EMBL" id="VOSK01000052">
    <property type="protein sequence ID" value="MPR26538.1"/>
    <property type="molecule type" value="Genomic_DNA"/>
</dbReference>
<evidence type="ECO:0000256" key="1">
    <source>
        <dbReference type="ARBA" id="ARBA00004613"/>
    </source>
</evidence>
<dbReference type="PANTHER" id="PTHR38340:SF1">
    <property type="entry name" value="S-LAYER PROTEIN"/>
    <property type="match status" value="1"/>
</dbReference>
<dbReference type="Proteomes" id="UP000403266">
    <property type="component" value="Unassembled WGS sequence"/>
</dbReference>
<dbReference type="InterPro" id="IPR011049">
    <property type="entry name" value="Serralysin-like_metalloprot_C"/>
</dbReference>
<dbReference type="InterPro" id="IPR018511">
    <property type="entry name" value="Hemolysin-typ_Ca-bd_CS"/>
</dbReference>
<dbReference type="PANTHER" id="PTHR38340">
    <property type="entry name" value="S-LAYER PROTEIN"/>
    <property type="match status" value="1"/>
</dbReference>
<proteinExistence type="predicted"/>
<gene>
    <name evidence="3" type="ORF">FS320_15260</name>
</gene>
<dbReference type="Gene3D" id="2.150.10.10">
    <property type="entry name" value="Serralysin-like metalloprotease, C-terminal"/>
    <property type="match status" value="1"/>
</dbReference>
<keyword evidence="2" id="KW-0964">Secreted</keyword>
<dbReference type="PRINTS" id="PR00313">
    <property type="entry name" value="CABNDNGRPT"/>
</dbReference>
<dbReference type="Pfam" id="PF00353">
    <property type="entry name" value="HemolysinCabind"/>
    <property type="match status" value="1"/>
</dbReference>
<sequence>MATIYAREEDHTWGTSRSDVIYGTETYYDILHGLGGNDTIYGYAGGDYLDGRAGNDKLYGGNGNDEIDGGLGRDTLVGGAGRDAFEFHSKLSKSNIDVITDFNPKDDRLELAPYIFEMGGRSISYIKASEFWKGSKAHDADDRFIYNNKTGVIYYDPDGTGATEALALAKVKAGTKLTYKDFFIDAF</sequence>
<comment type="caution">
    <text evidence="3">The sequence shown here is derived from an EMBL/GenBank/DDBJ whole genome shotgun (WGS) entry which is preliminary data.</text>
</comment>
<dbReference type="OrthoDB" id="5380561at2"/>
<dbReference type="SUPFAM" id="SSF51120">
    <property type="entry name" value="beta-Roll"/>
    <property type="match status" value="1"/>
</dbReference>
<dbReference type="InterPro" id="IPR050557">
    <property type="entry name" value="RTX_toxin/Mannuronan_C5-epim"/>
</dbReference>
<accession>A0A5N7MI92</accession>
<comment type="subcellular location">
    <subcellularLocation>
        <location evidence="1">Secreted</location>
    </subcellularLocation>
</comment>
<dbReference type="AlphaFoldDB" id="A0A5N7MI92"/>
<dbReference type="GO" id="GO:0005509">
    <property type="term" value="F:calcium ion binding"/>
    <property type="evidence" value="ECO:0007669"/>
    <property type="project" value="InterPro"/>
</dbReference>
<organism evidence="3 4">
    <name type="scientific">Microvirga tunisiensis</name>
    <dbReference type="NCBI Taxonomy" id="2108360"/>
    <lineage>
        <taxon>Bacteria</taxon>
        <taxon>Pseudomonadati</taxon>
        <taxon>Pseudomonadota</taxon>
        <taxon>Alphaproteobacteria</taxon>
        <taxon>Hyphomicrobiales</taxon>
        <taxon>Methylobacteriaceae</taxon>
        <taxon>Microvirga</taxon>
    </lineage>
</organism>
<evidence type="ECO:0000256" key="2">
    <source>
        <dbReference type="ARBA" id="ARBA00022525"/>
    </source>
</evidence>
<protein>
    <submittedName>
        <fullName evidence="3">Calcium-binding protein</fullName>
    </submittedName>
</protein>
<evidence type="ECO:0000313" key="3">
    <source>
        <dbReference type="EMBL" id="MPR26538.1"/>
    </source>
</evidence>
<name>A0A5N7MI92_9HYPH</name>
<dbReference type="InterPro" id="IPR001343">
    <property type="entry name" value="Hemolysn_Ca-bd"/>
</dbReference>
<evidence type="ECO:0000313" key="4">
    <source>
        <dbReference type="Proteomes" id="UP000403266"/>
    </source>
</evidence>